<evidence type="ECO:0000313" key="3">
    <source>
        <dbReference type="Proteomes" id="UP001501624"/>
    </source>
</evidence>
<dbReference type="EMBL" id="BAABCM010000001">
    <property type="protein sequence ID" value="GAA3791737.1"/>
    <property type="molecule type" value="Genomic_DNA"/>
</dbReference>
<dbReference type="Proteomes" id="UP001501624">
    <property type="component" value="Unassembled WGS sequence"/>
</dbReference>
<evidence type="ECO:0000256" key="1">
    <source>
        <dbReference type="SAM" id="MobiDB-lite"/>
    </source>
</evidence>
<proteinExistence type="predicted"/>
<gene>
    <name evidence="2" type="ORF">GCM10022380_05470</name>
</gene>
<accession>A0ABP7HGL4</accession>
<evidence type="ECO:0000313" key="2">
    <source>
        <dbReference type="EMBL" id="GAA3791737.1"/>
    </source>
</evidence>
<organism evidence="2 3">
    <name type="scientific">Amycolatopsis tucumanensis</name>
    <dbReference type="NCBI Taxonomy" id="401106"/>
    <lineage>
        <taxon>Bacteria</taxon>
        <taxon>Bacillati</taxon>
        <taxon>Actinomycetota</taxon>
        <taxon>Actinomycetes</taxon>
        <taxon>Pseudonocardiales</taxon>
        <taxon>Pseudonocardiaceae</taxon>
        <taxon>Amycolatopsis</taxon>
    </lineage>
</organism>
<protein>
    <submittedName>
        <fullName evidence="2">Uncharacterized protein</fullName>
    </submittedName>
</protein>
<sequence length="59" mass="6220">MPPGPVTADTVRGEAALFPELPEGVHEACGAVTEGEVGAHHHRLGTQPLDQRPLDELGR</sequence>
<reference evidence="3" key="1">
    <citation type="journal article" date="2019" name="Int. J. Syst. Evol. Microbiol.">
        <title>The Global Catalogue of Microorganisms (GCM) 10K type strain sequencing project: providing services to taxonomists for standard genome sequencing and annotation.</title>
        <authorList>
            <consortium name="The Broad Institute Genomics Platform"/>
            <consortium name="The Broad Institute Genome Sequencing Center for Infectious Disease"/>
            <person name="Wu L."/>
            <person name="Ma J."/>
        </authorList>
    </citation>
    <scope>NUCLEOTIDE SEQUENCE [LARGE SCALE GENOMIC DNA]</scope>
    <source>
        <strain evidence="3">JCM 17017</strain>
    </source>
</reference>
<feature type="region of interest" description="Disordered" evidence="1">
    <location>
        <begin position="33"/>
        <end position="59"/>
    </location>
</feature>
<comment type="caution">
    <text evidence="2">The sequence shown here is derived from an EMBL/GenBank/DDBJ whole genome shotgun (WGS) entry which is preliminary data.</text>
</comment>
<keyword evidence="3" id="KW-1185">Reference proteome</keyword>
<name>A0ABP7HGL4_9PSEU</name>